<evidence type="ECO:0000313" key="3">
    <source>
        <dbReference type="RefSeq" id="XP_009793671.1"/>
    </source>
</evidence>
<dbReference type="Proteomes" id="UP000189701">
    <property type="component" value="Unplaced"/>
</dbReference>
<feature type="region of interest" description="Disordered" evidence="1">
    <location>
        <begin position="26"/>
        <end position="48"/>
    </location>
</feature>
<dbReference type="RefSeq" id="XP_009793671.1">
    <property type="nucleotide sequence ID" value="XM_009795369.1"/>
</dbReference>
<protein>
    <submittedName>
        <fullName evidence="3">Uncharacterized protein LOC104240506</fullName>
    </submittedName>
</protein>
<sequence length="173" mass="19257">MPPKTTAASTGQKSRKVLEREISYTMDSDPSEIMGSVEEDPSEDPYESSIRVFSTTSVVDRVRGVPTSPRPLDSQPVDQGMRGVVYGLAQPKFSQAQNYVKVFEDTSSSEVPDSPQSWESINQGSPWYVMGYAEEENSSGAKRRKVTDRDMKIPFRSVSDRSSYIGQGKYPLL</sequence>
<name>A0A1U7XVK5_NICSY</name>
<evidence type="ECO:0000313" key="2">
    <source>
        <dbReference type="Proteomes" id="UP000189701"/>
    </source>
</evidence>
<evidence type="ECO:0000256" key="1">
    <source>
        <dbReference type="SAM" id="MobiDB-lite"/>
    </source>
</evidence>
<feature type="compositionally biased region" description="Acidic residues" evidence="1">
    <location>
        <begin position="37"/>
        <end position="46"/>
    </location>
</feature>
<proteinExistence type="predicted"/>
<reference evidence="2" key="1">
    <citation type="journal article" date="2013" name="Genome Biol.">
        <title>Reference genomes and transcriptomes of Nicotiana sylvestris and Nicotiana tomentosiformis.</title>
        <authorList>
            <person name="Sierro N."/>
            <person name="Battey J.N."/>
            <person name="Ouadi S."/>
            <person name="Bovet L."/>
            <person name="Goepfert S."/>
            <person name="Bakaher N."/>
            <person name="Peitsch M.C."/>
            <person name="Ivanov N.V."/>
        </authorList>
    </citation>
    <scope>NUCLEOTIDE SEQUENCE [LARGE SCALE GENOMIC DNA]</scope>
</reference>
<organism evidence="2 3">
    <name type="scientific">Nicotiana sylvestris</name>
    <name type="common">Wood tobacco</name>
    <name type="synonym">South American tobacco</name>
    <dbReference type="NCBI Taxonomy" id="4096"/>
    <lineage>
        <taxon>Eukaryota</taxon>
        <taxon>Viridiplantae</taxon>
        <taxon>Streptophyta</taxon>
        <taxon>Embryophyta</taxon>
        <taxon>Tracheophyta</taxon>
        <taxon>Spermatophyta</taxon>
        <taxon>Magnoliopsida</taxon>
        <taxon>eudicotyledons</taxon>
        <taxon>Gunneridae</taxon>
        <taxon>Pentapetalae</taxon>
        <taxon>asterids</taxon>
        <taxon>lamiids</taxon>
        <taxon>Solanales</taxon>
        <taxon>Solanaceae</taxon>
        <taxon>Nicotianoideae</taxon>
        <taxon>Nicotianeae</taxon>
        <taxon>Nicotiana</taxon>
    </lineage>
</organism>
<dbReference type="AlphaFoldDB" id="A0A1U7XVK5"/>
<reference evidence="3" key="2">
    <citation type="submission" date="2025-08" db="UniProtKB">
        <authorList>
            <consortium name="RefSeq"/>
        </authorList>
    </citation>
    <scope>IDENTIFICATION</scope>
    <source>
        <tissue evidence="3">Leaf</tissue>
    </source>
</reference>
<gene>
    <name evidence="3" type="primary">LOC104240506</name>
</gene>
<accession>A0A1U7XVK5</accession>
<keyword evidence="2" id="KW-1185">Reference proteome</keyword>